<dbReference type="GO" id="GO:0032259">
    <property type="term" value="P:methylation"/>
    <property type="evidence" value="ECO:0007669"/>
    <property type="project" value="UniProtKB-KW"/>
</dbReference>
<evidence type="ECO:0008006" key="5">
    <source>
        <dbReference type="Google" id="ProtNLM"/>
    </source>
</evidence>
<keyword evidence="1" id="KW-0489">Methyltransferase</keyword>
<evidence type="ECO:0000256" key="1">
    <source>
        <dbReference type="ARBA" id="ARBA00022603"/>
    </source>
</evidence>
<dbReference type="GO" id="GO:0008757">
    <property type="term" value="F:S-adenosylmethionine-dependent methyltransferase activity"/>
    <property type="evidence" value="ECO:0007669"/>
    <property type="project" value="UniProtKB-ARBA"/>
</dbReference>
<gene>
    <name evidence="4" type="ORF">LCGC14_1443010</name>
</gene>
<dbReference type="GO" id="GO:0008173">
    <property type="term" value="F:RNA methyltransferase activity"/>
    <property type="evidence" value="ECO:0007669"/>
    <property type="project" value="UniProtKB-ARBA"/>
</dbReference>
<dbReference type="EMBL" id="LAZR01009856">
    <property type="protein sequence ID" value="KKM70217.1"/>
    <property type="molecule type" value="Genomic_DNA"/>
</dbReference>
<dbReference type="InterPro" id="IPR007757">
    <property type="entry name" value="MT-A70-like"/>
</dbReference>
<sequence>MKYQIIYADCPWPYANFQGKGKSHGDVSAHYPTMTLPELRNLGIGLRPYLAEDCVLFLWATFPNLPEALSVMKAWGFEYKTVAFTWAKTRGKGWYSGLGFYTNANAEVCLLGRRGKFSRQARNVKQLVVAPLGSHSAKPPEVRNRIVALCGDVPRLELFAREKVDSWDVWGNEVESDIEL</sequence>
<evidence type="ECO:0000256" key="3">
    <source>
        <dbReference type="ARBA" id="ARBA00022691"/>
    </source>
</evidence>
<dbReference type="AlphaFoldDB" id="A0A0F9MM20"/>
<evidence type="ECO:0000313" key="4">
    <source>
        <dbReference type="EMBL" id="KKM70217.1"/>
    </source>
</evidence>
<dbReference type="PANTHER" id="PTHR12829">
    <property type="entry name" value="N6-ADENOSINE-METHYLTRANSFERASE"/>
    <property type="match status" value="1"/>
</dbReference>
<dbReference type="PANTHER" id="PTHR12829:SF7">
    <property type="entry name" value="N6-ADENOSINE-METHYLTRANSFERASE CATALYTIC SUBUNIT"/>
    <property type="match status" value="1"/>
</dbReference>
<dbReference type="Pfam" id="PF05063">
    <property type="entry name" value="MT-A70"/>
    <property type="match status" value="1"/>
</dbReference>
<organism evidence="4">
    <name type="scientific">marine sediment metagenome</name>
    <dbReference type="NCBI Taxonomy" id="412755"/>
    <lineage>
        <taxon>unclassified sequences</taxon>
        <taxon>metagenomes</taxon>
        <taxon>ecological metagenomes</taxon>
    </lineage>
</organism>
<dbReference type="PROSITE" id="PS51143">
    <property type="entry name" value="MT_A70"/>
    <property type="match status" value="1"/>
</dbReference>
<reference evidence="4" key="1">
    <citation type="journal article" date="2015" name="Nature">
        <title>Complex archaea that bridge the gap between prokaryotes and eukaryotes.</title>
        <authorList>
            <person name="Spang A."/>
            <person name="Saw J.H."/>
            <person name="Jorgensen S.L."/>
            <person name="Zaremba-Niedzwiedzka K."/>
            <person name="Martijn J."/>
            <person name="Lind A.E."/>
            <person name="van Eijk R."/>
            <person name="Schleper C."/>
            <person name="Guy L."/>
            <person name="Ettema T.J."/>
        </authorList>
    </citation>
    <scope>NUCLEOTIDE SEQUENCE</scope>
</reference>
<comment type="caution">
    <text evidence="4">The sequence shown here is derived from an EMBL/GenBank/DDBJ whole genome shotgun (WGS) entry which is preliminary data.</text>
</comment>
<evidence type="ECO:0000256" key="2">
    <source>
        <dbReference type="ARBA" id="ARBA00022679"/>
    </source>
</evidence>
<name>A0A0F9MM20_9ZZZZ</name>
<keyword evidence="2" id="KW-0808">Transferase</keyword>
<accession>A0A0F9MM20</accession>
<protein>
    <recommendedName>
        <fullName evidence="5">DNA methyltransferase</fullName>
    </recommendedName>
</protein>
<proteinExistence type="predicted"/>
<keyword evidence="3" id="KW-0949">S-adenosyl-L-methionine</keyword>